<proteinExistence type="predicted"/>
<accession>A0ABN5I3B3</accession>
<reference evidence="2 3" key="1">
    <citation type="submission" date="2018-02" db="EMBL/GenBank/DDBJ databases">
        <title>Complete genome sequence of Streptomyces dengpaensis, the producer of angucyclines.</title>
        <authorList>
            <person name="Yumei L."/>
        </authorList>
    </citation>
    <scope>NUCLEOTIDE SEQUENCE [LARGE SCALE GENOMIC DNA]</scope>
    <source>
        <strain evidence="2 3">XZHG99</strain>
    </source>
</reference>
<gene>
    <name evidence="2" type="ORF">C4B68_18885</name>
</gene>
<evidence type="ECO:0000313" key="2">
    <source>
        <dbReference type="EMBL" id="AVH57500.1"/>
    </source>
</evidence>
<sequence length="71" mass="7709">METFATVITLLAMIALGALAIQLFTTSHSDRIATPPSGRSSPPGRGSGRTPARTVRSGLRRFRPWRRTGDE</sequence>
<feature type="compositionally biased region" description="Basic residues" evidence="1">
    <location>
        <begin position="58"/>
        <end position="71"/>
    </location>
</feature>
<evidence type="ECO:0000313" key="3">
    <source>
        <dbReference type="Proteomes" id="UP000238413"/>
    </source>
</evidence>
<feature type="region of interest" description="Disordered" evidence="1">
    <location>
        <begin position="27"/>
        <end position="71"/>
    </location>
</feature>
<keyword evidence="3" id="KW-1185">Reference proteome</keyword>
<dbReference type="Proteomes" id="UP000238413">
    <property type="component" value="Chromosome"/>
</dbReference>
<dbReference type="EMBL" id="CP026652">
    <property type="protein sequence ID" value="AVH57500.1"/>
    <property type="molecule type" value="Genomic_DNA"/>
</dbReference>
<protein>
    <submittedName>
        <fullName evidence="2">Uncharacterized protein</fullName>
    </submittedName>
</protein>
<dbReference type="RefSeq" id="WP_099505914.1">
    <property type="nucleotide sequence ID" value="NZ_CP026652.1"/>
</dbReference>
<feature type="compositionally biased region" description="Low complexity" evidence="1">
    <location>
        <begin position="33"/>
        <end position="54"/>
    </location>
</feature>
<organism evidence="2 3">
    <name type="scientific">Streptomyces dengpaensis</name>
    <dbReference type="NCBI Taxonomy" id="2049881"/>
    <lineage>
        <taxon>Bacteria</taxon>
        <taxon>Bacillati</taxon>
        <taxon>Actinomycetota</taxon>
        <taxon>Actinomycetes</taxon>
        <taxon>Kitasatosporales</taxon>
        <taxon>Streptomycetaceae</taxon>
        <taxon>Streptomyces</taxon>
    </lineage>
</organism>
<name>A0ABN5I3B3_9ACTN</name>
<evidence type="ECO:0000256" key="1">
    <source>
        <dbReference type="SAM" id="MobiDB-lite"/>
    </source>
</evidence>